<evidence type="ECO:0000256" key="2">
    <source>
        <dbReference type="ARBA" id="ARBA00022598"/>
    </source>
</evidence>
<dbReference type="Gene3D" id="3.40.50.12780">
    <property type="entry name" value="N-terminal domain of ligase-like"/>
    <property type="match status" value="1"/>
</dbReference>
<dbReference type="SUPFAM" id="SSF56801">
    <property type="entry name" value="Acetyl-CoA synthetase-like"/>
    <property type="match status" value="1"/>
</dbReference>
<feature type="non-terminal residue" evidence="9">
    <location>
        <position position="158"/>
    </location>
</feature>
<dbReference type="GO" id="GO:0005789">
    <property type="term" value="C:endoplasmic reticulum membrane"/>
    <property type="evidence" value="ECO:0007669"/>
    <property type="project" value="TreeGrafter"/>
</dbReference>
<evidence type="ECO:0000313" key="9">
    <source>
        <dbReference type="RefSeq" id="XP_026550387.1"/>
    </source>
</evidence>
<evidence type="ECO:0000259" key="7">
    <source>
        <dbReference type="Pfam" id="PF00501"/>
    </source>
</evidence>
<gene>
    <name evidence="9" type="primary">LOC113432464</name>
</gene>
<dbReference type="Pfam" id="PF00501">
    <property type="entry name" value="AMP-binding"/>
    <property type="match status" value="1"/>
</dbReference>
<dbReference type="GO" id="GO:0004467">
    <property type="term" value="F:long-chain fatty acid-CoA ligase activity"/>
    <property type="evidence" value="ECO:0007669"/>
    <property type="project" value="TreeGrafter"/>
</dbReference>
<evidence type="ECO:0000256" key="4">
    <source>
        <dbReference type="ARBA" id="ARBA00041297"/>
    </source>
</evidence>
<dbReference type="InterPro" id="IPR000873">
    <property type="entry name" value="AMP-dep_synth/lig_dom"/>
</dbReference>
<evidence type="ECO:0000256" key="1">
    <source>
        <dbReference type="ARBA" id="ARBA00006432"/>
    </source>
</evidence>
<evidence type="ECO:0000256" key="6">
    <source>
        <dbReference type="SAM" id="SignalP"/>
    </source>
</evidence>
<name>A0A6J1W4Z9_9SAUR</name>
<protein>
    <recommendedName>
        <fullName evidence="4">Long-chain-fatty-acid--CoA ligase</fullName>
    </recommendedName>
</protein>
<dbReference type="AlphaFoldDB" id="A0A6J1W4Z9"/>
<keyword evidence="8" id="KW-1185">Reference proteome</keyword>
<keyword evidence="6" id="KW-0732">Signal</keyword>
<feature type="signal peptide" evidence="6">
    <location>
        <begin position="1"/>
        <end position="22"/>
    </location>
</feature>
<dbReference type="RefSeq" id="XP_026550387.1">
    <property type="nucleotide sequence ID" value="XM_026694602.1"/>
</dbReference>
<dbReference type="PANTHER" id="PTHR43107:SF12">
    <property type="entry name" value="LONG-CHAIN FATTY ACID TRANSPORT PROTEIN 3"/>
    <property type="match status" value="1"/>
</dbReference>
<evidence type="ECO:0000256" key="3">
    <source>
        <dbReference type="ARBA" id="ARBA00036527"/>
    </source>
</evidence>
<evidence type="ECO:0000313" key="8">
    <source>
        <dbReference type="Proteomes" id="UP000504612"/>
    </source>
</evidence>
<dbReference type="Proteomes" id="UP000504612">
    <property type="component" value="Unplaced"/>
</dbReference>
<comment type="catalytic activity">
    <reaction evidence="5">
        <text>tetracosanoate + ATP + CoA = tetracosanoyl-CoA + AMP + diphosphate</text>
        <dbReference type="Rhea" id="RHEA:33639"/>
        <dbReference type="ChEBI" id="CHEBI:30616"/>
        <dbReference type="ChEBI" id="CHEBI:31014"/>
        <dbReference type="ChEBI" id="CHEBI:33019"/>
        <dbReference type="ChEBI" id="CHEBI:57287"/>
        <dbReference type="ChEBI" id="CHEBI:65052"/>
        <dbReference type="ChEBI" id="CHEBI:456215"/>
    </reaction>
    <physiologicalReaction direction="left-to-right" evidence="5">
        <dbReference type="Rhea" id="RHEA:33640"/>
    </physiologicalReaction>
</comment>
<comment type="similarity">
    <text evidence="1">Belongs to the ATP-dependent AMP-binding enzyme family.</text>
</comment>
<comment type="catalytic activity">
    <reaction evidence="3">
        <text>a very long-chain fatty acid + ATP + CoA = a very long-chain fatty acyl-CoA + AMP + diphosphate</text>
        <dbReference type="Rhea" id="RHEA:54536"/>
        <dbReference type="ChEBI" id="CHEBI:30616"/>
        <dbReference type="ChEBI" id="CHEBI:33019"/>
        <dbReference type="ChEBI" id="CHEBI:57287"/>
        <dbReference type="ChEBI" id="CHEBI:58950"/>
        <dbReference type="ChEBI" id="CHEBI:138261"/>
        <dbReference type="ChEBI" id="CHEBI:456215"/>
    </reaction>
    <physiologicalReaction direction="left-to-right" evidence="3">
        <dbReference type="Rhea" id="RHEA:54537"/>
    </physiologicalReaction>
</comment>
<keyword evidence="2" id="KW-0436">Ligase</keyword>
<reference evidence="9" key="1">
    <citation type="submission" date="2025-08" db="UniProtKB">
        <authorList>
            <consortium name="RefSeq"/>
        </authorList>
    </citation>
    <scope>IDENTIFICATION</scope>
</reference>
<dbReference type="InterPro" id="IPR042099">
    <property type="entry name" value="ANL_N_sf"/>
</dbReference>
<feature type="domain" description="AMP-dependent synthetase/ligase" evidence="7">
    <location>
        <begin position="65"/>
        <end position="158"/>
    </location>
</feature>
<accession>A0A6J1W4Z9</accession>
<dbReference type="GeneID" id="113432464"/>
<dbReference type="GO" id="GO:0005886">
    <property type="term" value="C:plasma membrane"/>
    <property type="evidence" value="ECO:0007669"/>
    <property type="project" value="TreeGrafter"/>
</dbReference>
<sequence>MELPLLLLAGLLALLVLVLVAGRRGGPAWAADVGFVGRALALGGRLALLGRRASVAQRWGRLAEAAASGGSGRPFLRFEGRSFSYGRAERESNRVGQALRTAGLGGRTAALLAGNEPFFVWAWIGLAKLGARPAFLGTALRPAALLHCLRQCEARALL</sequence>
<dbReference type="KEGG" id="nss:113432464"/>
<dbReference type="PANTHER" id="PTHR43107">
    <property type="entry name" value="LONG-CHAIN FATTY ACID TRANSPORT PROTEIN"/>
    <property type="match status" value="1"/>
</dbReference>
<evidence type="ECO:0000256" key="5">
    <source>
        <dbReference type="ARBA" id="ARBA00048666"/>
    </source>
</evidence>
<feature type="chain" id="PRO_5026663402" description="Long-chain-fatty-acid--CoA ligase" evidence="6">
    <location>
        <begin position="23"/>
        <end position="158"/>
    </location>
</feature>
<proteinExistence type="inferred from homology"/>
<organism evidence="8 9">
    <name type="scientific">Notechis scutatus</name>
    <name type="common">mainland tiger snake</name>
    <dbReference type="NCBI Taxonomy" id="8663"/>
    <lineage>
        <taxon>Eukaryota</taxon>
        <taxon>Metazoa</taxon>
        <taxon>Chordata</taxon>
        <taxon>Craniata</taxon>
        <taxon>Vertebrata</taxon>
        <taxon>Euteleostomi</taxon>
        <taxon>Lepidosauria</taxon>
        <taxon>Squamata</taxon>
        <taxon>Bifurcata</taxon>
        <taxon>Unidentata</taxon>
        <taxon>Episquamata</taxon>
        <taxon>Toxicofera</taxon>
        <taxon>Serpentes</taxon>
        <taxon>Colubroidea</taxon>
        <taxon>Elapidae</taxon>
        <taxon>Hydrophiinae</taxon>
        <taxon>Notechis</taxon>
    </lineage>
</organism>